<keyword evidence="1" id="KW-0812">Transmembrane</keyword>
<evidence type="ECO:0000313" key="3">
    <source>
        <dbReference type="Proteomes" id="UP000176939"/>
    </source>
</evidence>
<dbReference type="Proteomes" id="UP000176939">
    <property type="component" value="Unassembled WGS sequence"/>
</dbReference>
<gene>
    <name evidence="2" type="ORF">A2Z67_02340</name>
</gene>
<accession>A0A1F7X1N9</accession>
<organism evidence="2 3">
    <name type="scientific">Candidatus Woesebacteria bacterium RBG_13_36_22</name>
    <dbReference type="NCBI Taxonomy" id="1802478"/>
    <lineage>
        <taxon>Bacteria</taxon>
        <taxon>Candidatus Woeseibacteriota</taxon>
    </lineage>
</organism>
<evidence type="ECO:0000313" key="2">
    <source>
        <dbReference type="EMBL" id="OGM08823.1"/>
    </source>
</evidence>
<keyword evidence="1" id="KW-0472">Membrane</keyword>
<feature type="transmembrane region" description="Helical" evidence="1">
    <location>
        <begin position="76"/>
        <end position="99"/>
    </location>
</feature>
<comment type="caution">
    <text evidence="2">The sequence shown here is derived from an EMBL/GenBank/DDBJ whole genome shotgun (WGS) entry which is preliminary data.</text>
</comment>
<feature type="transmembrane region" description="Helical" evidence="1">
    <location>
        <begin position="139"/>
        <end position="162"/>
    </location>
</feature>
<evidence type="ECO:0000256" key="1">
    <source>
        <dbReference type="SAM" id="Phobius"/>
    </source>
</evidence>
<feature type="transmembrane region" description="Helical" evidence="1">
    <location>
        <begin position="50"/>
        <end position="69"/>
    </location>
</feature>
<protein>
    <submittedName>
        <fullName evidence="2">Uncharacterized protein</fullName>
    </submittedName>
</protein>
<keyword evidence="1" id="KW-1133">Transmembrane helix</keyword>
<proteinExistence type="predicted"/>
<dbReference type="AlphaFoldDB" id="A0A1F7X1N9"/>
<reference evidence="2 3" key="1">
    <citation type="journal article" date="2016" name="Nat. Commun.">
        <title>Thousands of microbial genomes shed light on interconnected biogeochemical processes in an aquifer system.</title>
        <authorList>
            <person name="Anantharaman K."/>
            <person name="Brown C.T."/>
            <person name="Hug L.A."/>
            <person name="Sharon I."/>
            <person name="Castelle C.J."/>
            <person name="Probst A.J."/>
            <person name="Thomas B.C."/>
            <person name="Singh A."/>
            <person name="Wilkins M.J."/>
            <person name="Karaoz U."/>
            <person name="Brodie E.L."/>
            <person name="Williams K.H."/>
            <person name="Hubbard S.S."/>
            <person name="Banfield J.F."/>
        </authorList>
    </citation>
    <scope>NUCLEOTIDE SEQUENCE [LARGE SCALE GENOMIC DNA]</scope>
</reference>
<feature type="transmembrane region" description="Helical" evidence="1">
    <location>
        <begin position="12"/>
        <end position="30"/>
    </location>
</feature>
<sequence>MDKETDKLIMRFAFWIPIIYWFLMNLANIFDAAGDAVAKRNKWILSKTYQTLMILSYCAMIPLAIFLPPEFITLRCWLYFILMDVLIRIGVFNVTWGLFRFCYGYWWYLGDTSLWDKFLVWLINDSWVARKLKPPEKFALGWFYVISWVLSIGVLAGVFYLIPE</sequence>
<name>A0A1F7X1N9_9BACT</name>
<dbReference type="EMBL" id="MGFQ01000035">
    <property type="protein sequence ID" value="OGM08823.1"/>
    <property type="molecule type" value="Genomic_DNA"/>
</dbReference>